<gene>
    <name evidence="2" type="primary">RvY_04410-1</name>
    <name evidence="2" type="synonym">RvY_04410.1</name>
    <name evidence="2" type="ORF">RvY_04410</name>
</gene>
<evidence type="ECO:0000256" key="1">
    <source>
        <dbReference type="SAM" id="Phobius"/>
    </source>
</evidence>
<keyword evidence="1" id="KW-0812">Transmembrane</keyword>
<organism evidence="2 3">
    <name type="scientific">Ramazzottius varieornatus</name>
    <name type="common">Water bear</name>
    <name type="synonym">Tardigrade</name>
    <dbReference type="NCBI Taxonomy" id="947166"/>
    <lineage>
        <taxon>Eukaryota</taxon>
        <taxon>Metazoa</taxon>
        <taxon>Ecdysozoa</taxon>
        <taxon>Tardigrada</taxon>
        <taxon>Eutardigrada</taxon>
        <taxon>Parachela</taxon>
        <taxon>Hypsibioidea</taxon>
        <taxon>Ramazzottiidae</taxon>
        <taxon>Ramazzottius</taxon>
    </lineage>
</organism>
<feature type="transmembrane region" description="Helical" evidence="1">
    <location>
        <begin position="389"/>
        <end position="408"/>
    </location>
</feature>
<dbReference type="EMBL" id="BDGG01000002">
    <property type="protein sequence ID" value="GAU92314.1"/>
    <property type="molecule type" value="Genomic_DNA"/>
</dbReference>
<sequence>MAAPIVNPQRKPVSNRQISLALFTNDYECDFSPELEQVRSQINEVIASSDTISRLLIWDRRHNFMSKPFLHTMKSMQHHNVHGILFLLRVQSEHRYLLSNIHDMVTYFWATSRRTAVTNTTRNEKSDECPPLSLAFLVHGSAGIQSMRENLRHRVQTQLLSLLPAIMITEDMVKVKFVCFPEEAELLCHDLARWLKKNAKRYAIRRAFEMNHSLWSTVSWNKVLQREGRNAWKSIGSALTDTISAAPMVRVRRSQSEPIIIPRRKPIISDEVLIQFGEHAAAIAAQLKHYTSNRGIWSYKHPHTDYLYSIFHELVEMREQVRVKLIHRKQCVEKLLGMPKAKTSVDRFYTRFQWIKNHVTQPTSQLIFAMRRLSECSLDATAVSHHHMALMRMLFVMFLAFCVTWFTTRTSCPQKAPWV</sequence>
<keyword evidence="1" id="KW-1133">Transmembrane helix</keyword>
<keyword evidence="3" id="KW-1185">Reference proteome</keyword>
<proteinExistence type="predicted"/>
<protein>
    <submittedName>
        <fullName evidence="2">Uncharacterized protein</fullName>
    </submittedName>
</protein>
<dbReference type="OrthoDB" id="10569060at2759"/>
<reference evidence="2 3" key="1">
    <citation type="journal article" date="2016" name="Nat. Commun.">
        <title>Extremotolerant tardigrade genome and improved radiotolerance of human cultured cells by tardigrade-unique protein.</title>
        <authorList>
            <person name="Hashimoto T."/>
            <person name="Horikawa D.D."/>
            <person name="Saito Y."/>
            <person name="Kuwahara H."/>
            <person name="Kozuka-Hata H."/>
            <person name="Shin-I T."/>
            <person name="Minakuchi Y."/>
            <person name="Ohishi K."/>
            <person name="Motoyama A."/>
            <person name="Aizu T."/>
            <person name="Enomoto A."/>
            <person name="Kondo K."/>
            <person name="Tanaka S."/>
            <person name="Hara Y."/>
            <person name="Koshikawa S."/>
            <person name="Sagara H."/>
            <person name="Miura T."/>
            <person name="Yokobori S."/>
            <person name="Miyagawa K."/>
            <person name="Suzuki Y."/>
            <person name="Kubo T."/>
            <person name="Oyama M."/>
            <person name="Kohara Y."/>
            <person name="Fujiyama A."/>
            <person name="Arakawa K."/>
            <person name="Katayama T."/>
            <person name="Toyoda A."/>
            <person name="Kunieda T."/>
        </authorList>
    </citation>
    <scope>NUCLEOTIDE SEQUENCE [LARGE SCALE GENOMIC DNA]</scope>
    <source>
        <strain evidence="2 3">YOKOZUNA-1</strain>
    </source>
</reference>
<evidence type="ECO:0000313" key="2">
    <source>
        <dbReference type="EMBL" id="GAU92314.1"/>
    </source>
</evidence>
<dbReference type="Proteomes" id="UP000186922">
    <property type="component" value="Unassembled WGS sequence"/>
</dbReference>
<accession>A0A1D1URL3</accession>
<keyword evidence="1" id="KW-0472">Membrane</keyword>
<evidence type="ECO:0000313" key="3">
    <source>
        <dbReference type="Proteomes" id="UP000186922"/>
    </source>
</evidence>
<comment type="caution">
    <text evidence="2">The sequence shown here is derived from an EMBL/GenBank/DDBJ whole genome shotgun (WGS) entry which is preliminary data.</text>
</comment>
<name>A0A1D1URL3_RAMVA</name>
<dbReference type="AlphaFoldDB" id="A0A1D1URL3"/>